<dbReference type="Pfam" id="PF13472">
    <property type="entry name" value="Lipase_GDSL_2"/>
    <property type="match status" value="1"/>
</dbReference>
<organism evidence="2 3">
    <name type="scientific">Wenzhouxiangella limi</name>
    <dbReference type="NCBI Taxonomy" id="2707351"/>
    <lineage>
        <taxon>Bacteria</taxon>
        <taxon>Pseudomonadati</taxon>
        <taxon>Pseudomonadota</taxon>
        <taxon>Gammaproteobacteria</taxon>
        <taxon>Chromatiales</taxon>
        <taxon>Wenzhouxiangellaceae</taxon>
        <taxon>Wenzhouxiangella</taxon>
    </lineage>
</organism>
<dbReference type="Gene3D" id="3.40.50.1110">
    <property type="entry name" value="SGNH hydrolase"/>
    <property type="match status" value="1"/>
</dbReference>
<dbReference type="Proteomes" id="UP000484885">
    <property type="component" value="Unassembled WGS sequence"/>
</dbReference>
<dbReference type="SUPFAM" id="SSF52266">
    <property type="entry name" value="SGNH hydrolase"/>
    <property type="match status" value="1"/>
</dbReference>
<proteinExistence type="predicted"/>
<comment type="caution">
    <text evidence="2">The sequence shown here is derived from an EMBL/GenBank/DDBJ whole genome shotgun (WGS) entry which is preliminary data.</text>
</comment>
<gene>
    <name evidence="2" type="ORF">G3I74_13315</name>
</gene>
<dbReference type="AlphaFoldDB" id="A0A845VHP3"/>
<protein>
    <submittedName>
        <fullName evidence="2">Arylesterase</fullName>
    </submittedName>
</protein>
<evidence type="ECO:0000259" key="1">
    <source>
        <dbReference type="Pfam" id="PF13472"/>
    </source>
</evidence>
<dbReference type="PANTHER" id="PTHR30383">
    <property type="entry name" value="THIOESTERASE 1/PROTEASE 1/LYSOPHOSPHOLIPASE L1"/>
    <property type="match status" value="1"/>
</dbReference>
<dbReference type="EMBL" id="JAAGSC010000043">
    <property type="protein sequence ID" value="NDY96709.1"/>
    <property type="molecule type" value="Genomic_DNA"/>
</dbReference>
<evidence type="ECO:0000313" key="2">
    <source>
        <dbReference type="EMBL" id="NDY96709.1"/>
    </source>
</evidence>
<dbReference type="PANTHER" id="PTHR30383:SF24">
    <property type="entry name" value="THIOESTERASE 1_PROTEASE 1_LYSOPHOSPHOLIPASE L1"/>
    <property type="match status" value="1"/>
</dbReference>
<feature type="domain" description="SGNH hydrolase-type esterase" evidence="1">
    <location>
        <begin position="19"/>
        <end position="173"/>
    </location>
</feature>
<reference evidence="2 3" key="1">
    <citation type="submission" date="2020-02" db="EMBL/GenBank/DDBJ databases">
        <authorList>
            <person name="Zhang X.-Y."/>
        </authorList>
    </citation>
    <scope>NUCLEOTIDE SEQUENCE [LARGE SCALE GENOMIC DNA]</scope>
    <source>
        <strain evidence="2 3">C33</strain>
    </source>
</reference>
<name>A0A845VHP3_9GAMM</name>
<dbReference type="GO" id="GO:0004622">
    <property type="term" value="F:phosphatidylcholine lysophospholipase activity"/>
    <property type="evidence" value="ECO:0007669"/>
    <property type="project" value="TreeGrafter"/>
</dbReference>
<dbReference type="InterPro" id="IPR036514">
    <property type="entry name" value="SGNH_hydro_sf"/>
</dbReference>
<evidence type="ECO:0000313" key="3">
    <source>
        <dbReference type="Proteomes" id="UP000484885"/>
    </source>
</evidence>
<accession>A0A845VHP3</accession>
<dbReference type="CDD" id="cd01822">
    <property type="entry name" value="Lysophospholipase_L1_like"/>
    <property type="match status" value="1"/>
</dbReference>
<dbReference type="InterPro" id="IPR051532">
    <property type="entry name" value="Ester_Hydrolysis_Enzymes"/>
</dbReference>
<sequence>MLGAGPSALAEDADRVLIIGDSLSDAYQMPRESGWAHLLARRLGARYEVVNASISGETSAGGLSRLEQLLNNHDPDRLLIILGGNDGLRALNPSQLQANLDAMIRQAKQYGVDVALMQIRLPANLGPAYLRRFEAVYPTLADRHDVVLLPFFLESLFDRPGMMMDDGIHPTESAQPLMLEQVWPALQGWLDVDSPSGAGLN</sequence>
<dbReference type="InterPro" id="IPR013830">
    <property type="entry name" value="SGNH_hydro"/>
</dbReference>
<keyword evidence="3" id="KW-1185">Reference proteome</keyword>